<dbReference type="RefSeq" id="XP_001248438.2">
    <property type="nucleotide sequence ID" value="XM_001248437.2"/>
</dbReference>
<protein>
    <submittedName>
        <fullName evidence="1">Uncharacterized protein</fullName>
    </submittedName>
</protein>
<reference evidence="2" key="2">
    <citation type="journal article" date="2010" name="Genome Res.">
        <title>Population genomic sequencing of Coccidioides fungi reveals recent hybridization and transposon control.</title>
        <authorList>
            <person name="Neafsey D.E."/>
            <person name="Barker B.M."/>
            <person name="Sharpton T.J."/>
            <person name="Stajich J.E."/>
            <person name="Park D.J."/>
            <person name="Whiston E."/>
            <person name="Hung C.-Y."/>
            <person name="McMahan C."/>
            <person name="White J."/>
            <person name="Sykes S."/>
            <person name="Heiman D."/>
            <person name="Young S."/>
            <person name="Zeng Q."/>
            <person name="Abouelleil A."/>
            <person name="Aftuck L."/>
            <person name="Bessette D."/>
            <person name="Brown A."/>
            <person name="FitzGerald M."/>
            <person name="Lui A."/>
            <person name="Macdonald J.P."/>
            <person name="Priest M."/>
            <person name="Orbach M.J."/>
            <person name="Galgiani J.N."/>
            <person name="Kirkland T.N."/>
            <person name="Cole G.T."/>
            <person name="Birren B.W."/>
            <person name="Henn M.R."/>
            <person name="Taylor J.W."/>
            <person name="Rounsley S.D."/>
        </authorList>
    </citation>
    <scope>GENOME REANNOTATION</scope>
    <source>
        <strain evidence="2">RS</strain>
    </source>
</reference>
<name>J3KKW3_COCIM</name>
<organism evidence="1 2">
    <name type="scientific">Coccidioides immitis (strain RS)</name>
    <name type="common">Valley fever fungus</name>
    <dbReference type="NCBI Taxonomy" id="246410"/>
    <lineage>
        <taxon>Eukaryota</taxon>
        <taxon>Fungi</taxon>
        <taxon>Dikarya</taxon>
        <taxon>Ascomycota</taxon>
        <taxon>Pezizomycotina</taxon>
        <taxon>Eurotiomycetes</taxon>
        <taxon>Eurotiomycetidae</taxon>
        <taxon>Onygenales</taxon>
        <taxon>Onygenaceae</taxon>
        <taxon>Coccidioides</taxon>
    </lineage>
</organism>
<keyword evidence="2" id="KW-1185">Reference proteome</keyword>
<dbReference type="Proteomes" id="UP000001261">
    <property type="component" value="Unassembled WGS sequence"/>
</dbReference>
<dbReference type="OMA" id="HKTEISP"/>
<dbReference type="KEGG" id="cim:CIMG_02209"/>
<sequence length="168" mass="18807">MRVICFHHDLAWHRVTVILHSRAQILVRAIGILSHKTEISPYVYRESYGTILLFCAASGNFKLRYFFTSKNTAALELGGLQPIAGSARLTAFVAQDRPLSQHRGDDTSLKDADEKAAMSTARGKREMNRPWIFFLELLREHSIPSALAFSKAHLNLTGICMRSGASFT</sequence>
<gene>
    <name evidence="1" type="ORF">CIMG_02209</name>
</gene>
<evidence type="ECO:0000313" key="2">
    <source>
        <dbReference type="Proteomes" id="UP000001261"/>
    </source>
</evidence>
<dbReference type="GeneID" id="4568147"/>
<dbReference type="InParanoid" id="J3KKW3"/>
<accession>J3KKW3</accession>
<proteinExistence type="predicted"/>
<evidence type="ECO:0000313" key="1">
    <source>
        <dbReference type="EMBL" id="EAS36855.3"/>
    </source>
</evidence>
<dbReference type="EMBL" id="GG704911">
    <property type="protein sequence ID" value="EAS36855.3"/>
    <property type="molecule type" value="Genomic_DNA"/>
</dbReference>
<dbReference type="AlphaFoldDB" id="J3KKW3"/>
<dbReference type="VEuPathDB" id="FungiDB:CIMG_02209"/>
<reference evidence="2" key="1">
    <citation type="journal article" date="2009" name="Genome Res.">
        <title>Comparative genomic analyses of the human fungal pathogens Coccidioides and their relatives.</title>
        <authorList>
            <person name="Sharpton T.J."/>
            <person name="Stajich J.E."/>
            <person name="Rounsley S.D."/>
            <person name="Gardner M.J."/>
            <person name="Wortman J.R."/>
            <person name="Jordar V.S."/>
            <person name="Maiti R."/>
            <person name="Kodira C.D."/>
            <person name="Neafsey D.E."/>
            <person name="Zeng Q."/>
            <person name="Hung C.-Y."/>
            <person name="McMahan C."/>
            <person name="Muszewska A."/>
            <person name="Grynberg M."/>
            <person name="Mandel M.A."/>
            <person name="Kellner E.M."/>
            <person name="Barker B.M."/>
            <person name="Galgiani J.N."/>
            <person name="Orbach M.J."/>
            <person name="Kirkland T.N."/>
            <person name="Cole G.T."/>
            <person name="Henn M.R."/>
            <person name="Birren B.W."/>
            <person name="Taylor J.W."/>
        </authorList>
    </citation>
    <scope>NUCLEOTIDE SEQUENCE [LARGE SCALE GENOMIC DNA]</scope>
    <source>
        <strain evidence="2">RS</strain>
    </source>
</reference>